<protein>
    <recommendedName>
        <fullName evidence="15">Multidrug resistance-associated protein lethal(2)03659</fullName>
    </recommendedName>
</protein>
<dbReference type="OrthoDB" id="6500128at2759"/>
<dbReference type="PROSITE" id="PS50929">
    <property type="entry name" value="ABC_TM1F"/>
    <property type="match status" value="2"/>
</dbReference>
<dbReference type="Proteomes" id="UP001107558">
    <property type="component" value="Chromosome 3"/>
</dbReference>
<dbReference type="InterPro" id="IPR044746">
    <property type="entry name" value="ABCC_6TM_D1"/>
</dbReference>
<dbReference type="InterPro" id="IPR050173">
    <property type="entry name" value="ABC_transporter_C-like"/>
</dbReference>
<evidence type="ECO:0000256" key="4">
    <source>
        <dbReference type="ARBA" id="ARBA00022737"/>
    </source>
</evidence>
<keyword evidence="3 10" id="KW-0812">Transmembrane</keyword>
<dbReference type="InterPro" id="IPR027417">
    <property type="entry name" value="P-loop_NTPase"/>
</dbReference>
<dbReference type="InterPro" id="IPR017871">
    <property type="entry name" value="ABC_transporter-like_CS"/>
</dbReference>
<dbReference type="SMART" id="SM00382">
    <property type="entry name" value="AAA"/>
    <property type="match status" value="2"/>
</dbReference>
<keyword evidence="7 10" id="KW-1133">Transmembrane helix</keyword>
<gene>
    <name evidence="13" type="ORF">PVAND_000154</name>
</gene>
<organism evidence="13 14">
    <name type="scientific">Polypedilum vanderplanki</name>
    <name type="common">Sleeping chironomid midge</name>
    <dbReference type="NCBI Taxonomy" id="319348"/>
    <lineage>
        <taxon>Eukaryota</taxon>
        <taxon>Metazoa</taxon>
        <taxon>Ecdysozoa</taxon>
        <taxon>Arthropoda</taxon>
        <taxon>Hexapoda</taxon>
        <taxon>Insecta</taxon>
        <taxon>Pterygota</taxon>
        <taxon>Neoptera</taxon>
        <taxon>Endopterygota</taxon>
        <taxon>Diptera</taxon>
        <taxon>Nematocera</taxon>
        <taxon>Chironomoidea</taxon>
        <taxon>Chironomidae</taxon>
        <taxon>Chironominae</taxon>
        <taxon>Polypedilum</taxon>
        <taxon>Polypedilum</taxon>
    </lineage>
</organism>
<dbReference type="PROSITE" id="PS50893">
    <property type="entry name" value="ABC_TRANSPORTER_2"/>
    <property type="match status" value="1"/>
</dbReference>
<feature type="transmembrane region" description="Helical" evidence="10">
    <location>
        <begin position="130"/>
        <end position="156"/>
    </location>
</feature>
<dbReference type="Pfam" id="PF00005">
    <property type="entry name" value="ABC_tran"/>
    <property type="match status" value="2"/>
</dbReference>
<feature type="transmembrane region" description="Helical" evidence="10">
    <location>
        <begin position="859"/>
        <end position="878"/>
    </location>
</feature>
<feature type="transmembrane region" description="Helical" evidence="10">
    <location>
        <begin position="1291"/>
        <end position="1312"/>
    </location>
</feature>
<feature type="transmembrane region" description="Helical" evidence="10">
    <location>
        <begin position="761"/>
        <end position="786"/>
    </location>
</feature>
<keyword evidence="8 10" id="KW-0472">Membrane</keyword>
<evidence type="ECO:0000256" key="10">
    <source>
        <dbReference type="SAM" id="Phobius"/>
    </source>
</evidence>
<dbReference type="FunFam" id="1.20.1560.10:FF:000026">
    <property type="entry name" value="Multidrug resistance-associated protein lethal(2)03659"/>
    <property type="match status" value="1"/>
</dbReference>
<feature type="transmembrane region" description="Helical" evidence="10">
    <location>
        <begin position="830"/>
        <end position="853"/>
    </location>
</feature>
<dbReference type="Pfam" id="PF00664">
    <property type="entry name" value="ABC_membrane"/>
    <property type="match status" value="2"/>
</dbReference>
<dbReference type="PANTHER" id="PTHR24223:SF324">
    <property type="entry name" value="LD17001P"/>
    <property type="match status" value="1"/>
</dbReference>
<accession>A0A9J6BJU8</accession>
<name>A0A9J6BJU8_POLVA</name>
<keyword evidence="6" id="KW-0067">ATP-binding</keyword>
<dbReference type="FunFam" id="1.20.1560.10:FF:000014">
    <property type="entry name" value="Multidrug resistance-associated protein member 4"/>
    <property type="match status" value="1"/>
</dbReference>
<dbReference type="GO" id="GO:0005524">
    <property type="term" value="F:ATP binding"/>
    <property type="evidence" value="ECO:0007669"/>
    <property type="project" value="UniProtKB-KW"/>
</dbReference>
<feature type="transmembrane region" description="Helical" evidence="10">
    <location>
        <begin position="310"/>
        <end position="336"/>
    </location>
</feature>
<evidence type="ECO:0000256" key="6">
    <source>
        <dbReference type="ARBA" id="ARBA00022840"/>
    </source>
</evidence>
<feature type="transmembrane region" description="Helical" evidence="10">
    <location>
        <begin position="944"/>
        <end position="964"/>
    </location>
</feature>
<evidence type="ECO:0000259" key="11">
    <source>
        <dbReference type="PROSITE" id="PS50893"/>
    </source>
</evidence>
<dbReference type="SUPFAM" id="SSF90123">
    <property type="entry name" value="ABC transporter transmembrane region"/>
    <property type="match status" value="2"/>
</dbReference>
<evidence type="ECO:0000256" key="8">
    <source>
        <dbReference type="ARBA" id="ARBA00023136"/>
    </source>
</evidence>
<keyword evidence="2" id="KW-0813">Transport</keyword>
<dbReference type="InterPro" id="IPR003593">
    <property type="entry name" value="AAA+_ATPase"/>
</dbReference>
<evidence type="ECO:0000256" key="2">
    <source>
        <dbReference type="ARBA" id="ARBA00022448"/>
    </source>
</evidence>
<feature type="domain" description="ABC transmembrane type-1" evidence="12">
    <location>
        <begin position="706"/>
        <end position="1001"/>
    </location>
</feature>
<evidence type="ECO:0000313" key="13">
    <source>
        <dbReference type="EMBL" id="KAG5669863.1"/>
    </source>
</evidence>
<dbReference type="InterPro" id="IPR011527">
    <property type="entry name" value="ABC1_TM_dom"/>
</dbReference>
<dbReference type="EMBL" id="JADBJN010000003">
    <property type="protein sequence ID" value="KAG5669863.1"/>
    <property type="molecule type" value="Genomic_DNA"/>
</dbReference>
<reference evidence="13" key="1">
    <citation type="submission" date="2021-03" db="EMBL/GenBank/DDBJ databases">
        <title>Chromosome level genome of the anhydrobiotic midge Polypedilum vanderplanki.</title>
        <authorList>
            <person name="Yoshida Y."/>
            <person name="Kikawada T."/>
            <person name="Gusev O."/>
        </authorList>
    </citation>
    <scope>NUCLEOTIDE SEQUENCE</scope>
    <source>
        <strain evidence="13">NIAS01</strain>
        <tissue evidence="13">Whole body or cell culture</tissue>
    </source>
</reference>
<feature type="domain" description="ABC transporter" evidence="11">
    <location>
        <begin position="403"/>
        <end position="638"/>
    </location>
</feature>
<feature type="transmembrane region" description="Helical" evidence="10">
    <location>
        <begin position="231"/>
        <end position="250"/>
    </location>
</feature>
<feature type="transmembrane region" description="Helical" evidence="10">
    <location>
        <begin position="85"/>
        <end position="118"/>
    </location>
</feature>
<dbReference type="CDD" id="cd03250">
    <property type="entry name" value="ABCC_MRP_domain1"/>
    <property type="match status" value="1"/>
</dbReference>
<evidence type="ECO:0000256" key="3">
    <source>
        <dbReference type="ARBA" id="ARBA00022692"/>
    </source>
</evidence>
<dbReference type="Gene3D" id="1.20.1560.10">
    <property type="entry name" value="ABC transporter type 1, transmembrane domain"/>
    <property type="match status" value="2"/>
</dbReference>
<evidence type="ECO:0000313" key="14">
    <source>
        <dbReference type="Proteomes" id="UP001107558"/>
    </source>
</evidence>
<dbReference type="InterPro" id="IPR003439">
    <property type="entry name" value="ABC_transporter-like_ATP-bd"/>
</dbReference>
<dbReference type="PROSITE" id="PS00211">
    <property type="entry name" value="ABC_TRANSPORTER_1"/>
    <property type="match status" value="1"/>
</dbReference>
<keyword evidence="5" id="KW-0547">Nucleotide-binding</keyword>
<sequence length="1314" mass="149391">MNSDKKSTKRPANPYDKANVISKYLYWWLKDLFKVGLSRQIIEADIYESCRKHTSDKVTRRFEMLWEDEMQKEKPSLVRVATKVFWLRVIIVGIIFALFEVACKLSNPLLLGLLIGYFTNNPYNFSTNDAYLIATGMVLTLILPLLFFHPFMLFLFDEAMKLRIACCSLIYTKILKYTKYTKKEGIAGQAVNLMSNDVSRFDWFMSFTHDVWAPPLAAAVAGYFIYQQVQFAGLLGLAILVLFMPLQAWLGKKSANVRLETAQRTDKRVKSMFSIITGIQVIKMYGWEEAFARTISAIRKFEIKAIAKGYYIRATLLSLTFLTTLAVFATLVTYVLMGNDIDSTKTFVTIAYFNYIRVKLVEFWPMALTSVAEGWVSLKRVEEFLSEKINVPQKINSQRRKSVRIQSLKKGIFMRNATAYWNTDEDNNQIGVISIDLDTEHESSLVAIIGQVGSGKSTLLEVILKELPLVDGEMSINGDISYAAQQAWIFEASIKRNIIFIEDYDEKRYKTVLRICALERDLELFPMGDETIVGDRGISLSGGQKSRINLARAVYKKADIYLLDDVLSAVDAHVGKFIFEKCIKEFLKDKIVVLVTHQLQYLHDVDHILIMNHGQVKAQGSYDYIKENNADLIYLNENQNDSTTIVGTHDDKEISNDPHHHDDDSKSIEVESGNQRMSKENQQEGKVTGAIYMAYLKAVNNTFFVVFVALLFSIGQICQGIVDYFVSIWVNWEEIYGNLDHQPDNNLTIWDSDWWSTEKHIYAYTLIIICLLVLILSRSFAFYGMCLRVSMHLHDRLFRGITRATMWFFNQNSTGRILNRFSKDIGTIDSMLPVVIVDCIQFYLQLATIVTIVAVINPWLLIPTLLMCVIFYGLRYVFLTTARNIKRIEAITRSPLFAHTTSSIEGLSTIRAFNAEVQLRDEFYEYQNVNSSAWFLFVATSRGFAFWLDIICVLYVTCVVYSFLLLGSEFIGANVGLAITQAINLIGMCNWGLRQTAELENQMTSVERVVEYANLPSERSLNTDHKVIESMPKPWPQKGVVKFNNVSVKYSEDSEYVLHNLNFTVYEKEKVGIIGRTGAGKSSIIQAIFQLAFVDGTIEIDDVNINNLGLHTFRQKISIIPQEPVLFSYGSLRQNLDPFDEKLDDEIWHVLEQVELKHTIKSLTGGLETKVSDGGSNFSMGQRGKQKFGDPCETTQQCGFSGSVCVNKECACEPGLEATNHLDKCGRVVSVNESCFFDEQCEMAVAQTVCRDGRCICRFEKTAVIRKDGVVECIAIKQDPSTPVSQVNPTMILILIVMALMFIIICVVLRLFSK</sequence>
<evidence type="ECO:0000256" key="1">
    <source>
        <dbReference type="ARBA" id="ARBA00004141"/>
    </source>
</evidence>
<evidence type="ECO:0000256" key="7">
    <source>
        <dbReference type="ARBA" id="ARBA00022989"/>
    </source>
</evidence>
<comment type="caution">
    <text evidence="13">The sequence shown here is derived from an EMBL/GenBank/DDBJ whole genome shotgun (WGS) entry which is preliminary data.</text>
</comment>
<keyword evidence="14" id="KW-1185">Reference proteome</keyword>
<evidence type="ECO:0000256" key="5">
    <source>
        <dbReference type="ARBA" id="ARBA00022741"/>
    </source>
</evidence>
<evidence type="ECO:0008006" key="15">
    <source>
        <dbReference type="Google" id="ProtNLM"/>
    </source>
</evidence>
<proteinExistence type="predicted"/>
<evidence type="ECO:0000256" key="9">
    <source>
        <dbReference type="SAM" id="MobiDB-lite"/>
    </source>
</evidence>
<dbReference type="Gene3D" id="3.40.50.300">
    <property type="entry name" value="P-loop containing nucleotide triphosphate hydrolases"/>
    <property type="match status" value="2"/>
</dbReference>
<feature type="transmembrane region" description="Helical" evidence="10">
    <location>
        <begin position="703"/>
        <end position="722"/>
    </location>
</feature>
<dbReference type="InterPro" id="IPR036640">
    <property type="entry name" value="ABC1_TM_sf"/>
</dbReference>
<dbReference type="GO" id="GO:0016020">
    <property type="term" value="C:membrane"/>
    <property type="evidence" value="ECO:0007669"/>
    <property type="project" value="UniProtKB-SubCell"/>
</dbReference>
<feature type="domain" description="ABC transmembrane type-1" evidence="12">
    <location>
        <begin position="91"/>
        <end position="356"/>
    </location>
</feature>
<dbReference type="FunFam" id="3.40.50.300:FF:000973">
    <property type="entry name" value="Multidrug resistance-associated protein 4"/>
    <property type="match status" value="1"/>
</dbReference>
<feature type="transmembrane region" description="Helical" evidence="10">
    <location>
        <begin position="970"/>
        <end position="993"/>
    </location>
</feature>
<feature type="region of interest" description="Disordered" evidence="9">
    <location>
        <begin position="645"/>
        <end position="682"/>
    </location>
</feature>
<dbReference type="GO" id="GO:0140359">
    <property type="term" value="F:ABC-type transporter activity"/>
    <property type="evidence" value="ECO:0007669"/>
    <property type="project" value="InterPro"/>
</dbReference>
<evidence type="ECO:0000259" key="12">
    <source>
        <dbReference type="PROSITE" id="PS50929"/>
    </source>
</evidence>
<keyword evidence="4" id="KW-0677">Repeat</keyword>
<dbReference type="GO" id="GO:0016887">
    <property type="term" value="F:ATP hydrolysis activity"/>
    <property type="evidence" value="ECO:0007669"/>
    <property type="project" value="InterPro"/>
</dbReference>
<dbReference type="SUPFAM" id="SSF52540">
    <property type="entry name" value="P-loop containing nucleoside triphosphate hydrolases"/>
    <property type="match status" value="2"/>
</dbReference>
<comment type="subcellular location">
    <subcellularLocation>
        <location evidence="1">Membrane</location>
        <topology evidence="1">Multi-pass membrane protein</topology>
    </subcellularLocation>
</comment>
<feature type="compositionally biased region" description="Basic and acidic residues" evidence="9">
    <location>
        <begin position="648"/>
        <end position="669"/>
    </location>
</feature>
<dbReference type="PANTHER" id="PTHR24223">
    <property type="entry name" value="ATP-BINDING CASSETTE SUB-FAMILY C"/>
    <property type="match status" value="1"/>
</dbReference>
<dbReference type="CDD" id="cd18579">
    <property type="entry name" value="ABC_6TM_ABCC_D1"/>
    <property type="match status" value="1"/>
</dbReference>